<gene>
    <name evidence="2" type="ORF">EHQ24_10720</name>
</gene>
<evidence type="ECO:0000256" key="1">
    <source>
        <dbReference type="ARBA" id="ARBA00022686"/>
    </source>
</evidence>
<dbReference type="AlphaFoldDB" id="A0A4V3JJS7"/>
<evidence type="ECO:0000313" key="3">
    <source>
        <dbReference type="Proteomes" id="UP000298009"/>
    </source>
</evidence>
<dbReference type="InterPro" id="IPR003325">
    <property type="entry name" value="TerD"/>
</dbReference>
<reference evidence="2" key="1">
    <citation type="journal article" date="2019" name="PLoS Negl. Trop. Dis.">
        <title>Revisiting the worldwide diversity of Leptospira species in the environment.</title>
        <authorList>
            <person name="Vincent A.T."/>
            <person name="Schiettekatte O."/>
            <person name="Bourhy P."/>
            <person name="Veyrier F.J."/>
            <person name="Picardeau M."/>
        </authorList>
    </citation>
    <scope>NUCLEOTIDE SEQUENCE [LARGE SCALE GENOMIC DNA]</scope>
    <source>
        <strain evidence="2">201800287</strain>
    </source>
</reference>
<organism evidence="2 3">
    <name type="scientific">Leptospira noumeaensis</name>
    <dbReference type="NCBI Taxonomy" id="2484964"/>
    <lineage>
        <taxon>Bacteria</taxon>
        <taxon>Pseudomonadati</taxon>
        <taxon>Spirochaetota</taxon>
        <taxon>Spirochaetia</taxon>
        <taxon>Leptospirales</taxon>
        <taxon>Leptospiraceae</taxon>
        <taxon>Leptospira</taxon>
    </lineage>
</organism>
<accession>A0A4V3JJS7</accession>
<dbReference type="Proteomes" id="UP000298009">
    <property type="component" value="Unassembled WGS sequence"/>
</dbReference>
<dbReference type="EMBL" id="RQFK01000026">
    <property type="protein sequence ID" value="TGK81764.1"/>
    <property type="molecule type" value="Genomic_DNA"/>
</dbReference>
<protein>
    <submittedName>
        <fullName evidence="2">Cytoplasmic protein</fullName>
    </submittedName>
</protein>
<dbReference type="Gene3D" id="2.60.60.30">
    <property type="entry name" value="sav2460 like domains"/>
    <property type="match status" value="1"/>
</dbReference>
<dbReference type="InterPro" id="IPR051324">
    <property type="entry name" value="Stress/Tellurium_Resist"/>
</dbReference>
<dbReference type="OrthoDB" id="229560at2"/>
<evidence type="ECO:0000313" key="2">
    <source>
        <dbReference type="EMBL" id="TGK81764.1"/>
    </source>
</evidence>
<dbReference type="RefSeq" id="WP_135601630.1">
    <property type="nucleotide sequence ID" value="NZ_RQFK01000026.1"/>
</dbReference>
<dbReference type="CDD" id="cd06974">
    <property type="entry name" value="TerD_like"/>
    <property type="match status" value="1"/>
</dbReference>
<dbReference type="GO" id="GO:0046690">
    <property type="term" value="P:response to tellurium ion"/>
    <property type="evidence" value="ECO:0007669"/>
    <property type="project" value="UniProtKB-KW"/>
</dbReference>
<dbReference type="PANTHER" id="PTHR32097:SF18">
    <property type="entry name" value="RING-TYPE DOMAIN-CONTAINING PROTEIN"/>
    <property type="match status" value="1"/>
</dbReference>
<comment type="caution">
    <text evidence="2">The sequence shown here is derived from an EMBL/GenBank/DDBJ whole genome shotgun (WGS) entry which is preliminary data.</text>
</comment>
<sequence length="691" mass="80527">MNNIYLRRKKKIIIQRKNNQLEDVYISTLLKNVENLGYTFSAEIIEILKTYSVDEIEEFYREIIGNLKQLLGDHVSFRPMYPNFPRQVMEAKESELYLNAWLHYFGDWLGIRILPQYLKEQRPTLKDNINLKIIELGNDQDFNLIFTRLVGSNIPVSEIDKEDIEWFVKHFQDSTIKYLPKDIPLKENIAFIGASLTKYTNIADSFMRENFKTATDILRYITVLSDGDVSLSENTKFKNIKKRDRRLILSLLENCTSLTEDMLRYREQWKRIGEKIHPFEFKNKYPKCYDAFDVIRNDKPFETFNRKLEKFLNEKNLEPLITLLKNRPGEFARKLDKLIRISKDANPIIQTFEQIADKVSNSVLLQVLTHFKYRNQTQDLRIFFPKGNVSKVQAIKYNLNQIDEVTRLKVVSICKNTLVQKFKNKEPLGNVYIDKSLEKYIVPFALRSSSKSLKTISRGSKLDLPDGNTVRFFIWWKDGKQRTDIDLSAIALDTNYIFKTTIAYFNLKELGGYHSGDITSAPDGASEFIDIDINQFLNFGSRYIIMSINSYTQQPFVDLPECFAGYMIRQHPNSGEIYDPKTVENKFDITSNTKICIPLIIDLEDKKVIWTDISITDRIGYNNNVINNLSSISLMSKAMTSLMKPSLYELFQLHAEARGKRTESKQEANTIFSEKEGITPLDVEQIIANFL</sequence>
<keyword evidence="3" id="KW-1185">Reference proteome</keyword>
<keyword evidence="1" id="KW-0778">Tellurium resistance</keyword>
<proteinExistence type="predicted"/>
<dbReference type="PANTHER" id="PTHR32097">
    <property type="entry name" value="CAMP-BINDING PROTEIN 1-RELATED"/>
    <property type="match status" value="1"/>
</dbReference>
<name>A0A4V3JJS7_9LEPT</name>